<feature type="region of interest" description="Disordered" evidence="1">
    <location>
        <begin position="57"/>
        <end position="78"/>
    </location>
</feature>
<protein>
    <submittedName>
        <fullName evidence="2">Uncharacterized protein</fullName>
    </submittedName>
</protein>
<dbReference type="EMBL" id="BSRI01000001">
    <property type="protein sequence ID" value="GLV55763.1"/>
    <property type="molecule type" value="Genomic_DNA"/>
</dbReference>
<evidence type="ECO:0000313" key="3">
    <source>
        <dbReference type="Proteomes" id="UP001344906"/>
    </source>
</evidence>
<dbReference type="RefSeq" id="WP_338250403.1">
    <property type="nucleotide sequence ID" value="NZ_BSRI01000001.1"/>
</dbReference>
<organism evidence="2 3">
    <name type="scientific">Dictyobacter halimunensis</name>
    <dbReference type="NCBI Taxonomy" id="3026934"/>
    <lineage>
        <taxon>Bacteria</taxon>
        <taxon>Bacillati</taxon>
        <taxon>Chloroflexota</taxon>
        <taxon>Ktedonobacteria</taxon>
        <taxon>Ktedonobacterales</taxon>
        <taxon>Dictyobacteraceae</taxon>
        <taxon>Dictyobacter</taxon>
    </lineage>
</organism>
<reference evidence="2 3" key="1">
    <citation type="submission" date="2023-02" db="EMBL/GenBank/DDBJ databases">
        <title>Dictyobacter halimunensis sp. nov., a new member of the class Ktedonobacteria from forest soil in a geothermal area.</title>
        <authorList>
            <person name="Rachmania M.K."/>
            <person name="Ningsih F."/>
            <person name="Sakai Y."/>
            <person name="Yabe S."/>
            <person name="Yokota A."/>
            <person name="Sjamsuridzal W."/>
        </authorList>
    </citation>
    <scope>NUCLEOTIDE SEQUENCE [LARGE SCALE GENOMIC DNA]</scope>
    <source>
        <strain evidence="2 3">S3.2.2.5</strain>
    </source>
</reference>
<comment type="caution">
    <text evidence="2">The sequence shown here is derived from an EMBL/GenBank/DDBJ whole genome shotgun (WGS) entry which is preliminary data.</text>
</comment>
<proteinExistence type="predicted"/>
<name>A0ABQ6FQB0_9CHLR</name>
<evidence type="ECO:0000256" key="1">
    <source>
        <dbReference type="SAM" id="MobiDB-lite"/>
    </source>
</evidence>
<sequence>MSRFIRVSLLGTILLGVLVAWRRLTKSGKMTTRHSISTSPDKVLDYWSADKMRQAQPATMPKVDALDQDKHHPKTPRS</sequence>
<dbReference type="Proteomes" id="UP001344906">
    <property type="component" value="Unassembled WGS sequence"/>
</dbReference>
<keyword evidence="3" id="KW-1185">Reference proteome</keyword>
<gene>
    <name evidence="2" type="ORF">KDH_26070</name>
</gene>
<accession>A0ABQ6FQB0</accession>
<evidence type="ECO:0000313" key="2">
    <source>
        <dbReference type="EMBL" id="GLV55763.1"/>
    </source>
</evidence>